<dbReference type="EC" id="3.5.2.9" evidence="1"/>
<dbReference type="InterPro" id="IPR005501">
    <property type="entry name" value="LamB/YcsF/PxpA-like"/>
</dbReference>
<dbReference type="Pfam" id="PF03746">
    <property type="entry name" value="LamB_YcsF"/>
    <property type="match status" value="1"/>
</dbReference>
<dbReference type="CDD" id="cd10800">
    <property type="entry name" value="LamB_YcsF_YbgL_like"/>
    <property type="match status" value="1"/>
</dbReference>
<reference evidence="2 3" key="1">
    <citation type="submission" date="2014-11" db="EMBL/GenBank/DDBJ databases">
        <title>Genome of a novel goose pathogen.</title>
        <authorList>
            <person name="Hansen C.M."/>
            <person name="Hueffer K."/>
            <person name="Choi S.C."/>
        </authorList>
    </citation>
    <scope>NUCLEOTIDE SEQUENCE [LARGE SCALE GENOMIC DNA]</scope>
    <source>
        <strain evidence="2 3">KH1503</strain>
    </source>
</reference>
<keyword evidence="3" id="KW-1185">Reference proteome</keyword>
<dbReference type="EMBL" id="JTDO01000009">
    <property type="protein sequence ID" value="KLT72764.1"/>
    <property type="molecule type" value="Genomic_DNA"/>
</dbReference>
<dbReference type="SUPFAM" id="SSF88713">
    <property type="entry name" value="Glycoside hydrolase/deacetylase"/>
    <property type="match status" value="1"/>
</dbReference>
<evidence type="ECO:0000313" key="3">
    <source>
        <dbReference type="Proteomes" id="UP000036027"/>
    </source>
</evidence>
<dbReference type="PANTHER" id="PTHR30292:SF0">
    <property type="entry name" value="5-OXOPROLINASE SUBUNIT A"/>
    <property type="match status" value="1"/>
</dbReference>
<dbReference type="Proteomes" id="UP000036027">
    <property type="component" value="Unassembled WGS sequence"/>
</dbReference>
<dbReference type="GO" id="GO:0005975">
    <property type="term" value="P:carbohydrate metabolic process"/>
    <property type="evidence" value="ECO:0007669"/>
    <property type="project" value="InterPro"/>
</dbReference>
<dbReference type="GO" id="GO:0005524">
    <property type="term" value="F:ATP binding"/>
    <property type="evidence" value="ECO:0007669"/>
    <property type="project" value="UniProtKB-UniRule"/>
</dbReference>
<dbReference type="RefSeq" id="WP_047761150.1">
    <property type="nucleotide sequence ID" value="NZ_CP091510.1"/>
</dbReference>
<evidence type="ECO:0000313" key="2">
    <source>
        <dbReference type="EMBL" id="KLT72764.1"/>
    </source>
</evidence>
<dbReference type="HAMAP" id="MF_00691">
    <property type="entry name" value="PxpA"/>
    <property type="match status" value="1"/>
</dbReference>
<keyword evidence="1" id="KW-0067">ATP-binding</keyword>
<dbReference type="STRING" id="1470200.PL75_06725"/>
<comment type="similarity">
    <text evidence="1">Belongs to the LamB/PxpA family.</text>
</comment>
<dbReference type="Gene3D" id="3.20.20.370">
    <property type="entry name" value="Glycoside hydrolase/deacetylase"/>
    <property type="match status" value="1"/>
</dbReference>
<dbReference type="GO" id="GO:0017168">
    <property type="term" value="F:5-oxoprolinase (ATP-hydrolyzing) activity"/>
    <property type="evidence" value="ECO:0007669"/>
    <property type="project" value="UniProtKB-UniRule"/>
</dbReference>
<dbReference type="OrthoDB" id="9773478at2"/>
<protein>
    <recommendedName>
        <fullName evidence="1">5-oxoprolinase subunit A</fullName>
        <shortName evidence="1">5-OPase subunit A</shortName>
        <ecNumber evidence="1">3.5.2.9</ecNumber>
    </recommendedName>
    <alternativeName>
        <fullName evidence="1">5-oxoprolinase (ATP-hydrolyzing) subunit A</fullName>
    </alternativeName>
</protein>
<dbReference type="NCBIfam" id="NF003816">
    <property type="entry name" value="PRK05406.1-5"/>
    <property type="match status" value="1"/>
</dbReference>
<comment type="subunit">
    <text evidence="1">Forms a complex composed of PxpA, PxpB and PxpC.</text>
</comment>
<dbReference type="AlphaFoldDB" id="A0A0J0YRK9"/>
<sequence>MMQVDLNADLAEGCGNDQALLQRVSSANIACGLHAGNAAEMQRALEWAKLNGVRIGAHPGYPDRENFGRTNMDLPEAELRAHLLYQLGAMQALCRAQGMEMAYVKPHGALYNQAAVNRALADIVVDCVRQFDPKLKLMALSGSQLLEAGKAAGLGVISEVFADRRYLSNGNLVPRSRPDAQIEDDDEAIAQVLQMIRQGTVNTVDGGEVAVCADSICLHGDGAHALVFADKISDALRAGGIAVKAG</sequence>
<organism evidence="2 3">
    <name type="scientific">Neisseria arctica</name>
    <dbReference type="NCBI Taxonomy" id="1470200"/>
    <lineage>
        <taxon>Bacteria</taxon>
        <taxon>Pseudomonadati</taxon>
        <taxon>Pseudomonadota</taxon>
        <taxon>Betaproteobacteria</taxon>
        <taxon>Neisseriales</taxon>
        <taxon>Neisseriaceae</taxon>
        <taxon>Neisseria</taxon>
    </lineage>
</organism>
<comment type="catalytic activity">
    <reaction evidence="1">
        <text>5-oxo-L-proline + ATP + 2 H2O = L-glutamate + ADP + phosphate + H(+)</text>
        <dbReference type="Rhea" id="RHEA:10348"/>
        <dbReference type="ChEBI" id="CHEBI:15377"/>
        <dbReference type="ChEBI" id="CHEBI:15378"/>
        <dbReference type="ChEBI" id="CHEBI:29985"/>
        <dbReference type="ChEBI" id="CHEBI:30616"/>
        <dbReference type="ChEBI" id="CHEBI:43474"/>
        <dbReference type="ChEBI" id="CHEBI:58402"/>
        <dbReference type="ChEBI" id="CHEBI:456216"/>
        <dbReference type="EC" id="3.5.2.9"/>
    </reaction>
</comment>
<comment type="function">
    <text evidence="1">Catalyzes the cleavage of 5-oxoproline to form L-glutamate coupled to the hydrolysis of ATP to ADP and inorganic phosphate.</text>
</comment>
<dbReference type="InterPro" id="IPR011330">
    <property type="entry name" value="Glyco_hydro/deAcase_b/a-brl"/>
</dbReference>
<gene>
    <name evidence="1" type="primary">pxpA</name>
    <name evidence="2" type="ORF">PL75_06725</name>
</gene>
<evidence type="ECO:0000256" key="1">
    <source>
        <dbReference type="HAMAP-Rule" id="MF_00691"/>
    </source>
</evidence>
<keyword evidence="1" id="KW-0547">Nucleotide-binding</keyword>
<dbReference type="NCBIfam" id="NF003815">
    <property type="entry name" value="PRK05406.1-4"/>
    <property type="match status" value="1"/>
</dbReference>
<comment type="caution">
    <text evidence="2">The sequence shown here is derived from an EMBL/GenBank/DDBJ whole genome shotgun (WGS) entry which is preliminary data.</text>
</comment>
<name>A0A0J0YRK9_9NEIS</name>
<dbReference type="NCBIfam" id="NF003814">
    <property type="entry name" value="PRK05406.1-3"/>
    <property type="match status" value="1"/>
</dbReference>
<accession>A0A0J0YRK9</accession>
<dbReference type="PANTHER" id="PTHR30292">
    <property type="entry name" value="UNCHARACTERIZED PROTEIN YBGL-RELATED"/>
    <property type="match status" value="1"/>
</dbReference>
<proteinExistence type="inferred from homology"/>
<dbReference type="PATRIC" id="fig|1470200.3.peg.2567"/>
<keyword evidence="1" id="KW-0378">Hydrolase</keyword>